<name>A0A918SPT1_9ACTN</name>
<evidence type="ECO:0000313" key="2">
    <source>
        <dbReference type="Proteomes" id="UP000644020"/>
    </source>
</evidence>
<sequence length="72" mass="7432">MDDSSALFRKGMSAECDTTTGIDHVGYVNGRPMGHVSATSSCDTYAPVRSLPDRAALLGAGRVRDGEGGSVT</sequence>
<keyword evidence="2" id="KW-1185">Reference proteome</keyword>
<reference evidence="1" key="1">
    <citation type="journal article" date="2014" name="Int. J. Syst. Evol. Microbiol.">
        <title>Complete genome sequence of Corynebacterium casei LMG S-19264T (=DSM 44701T), isolated from a smear-ripened cheese.</title>
        <authorList>
            <consortium name="US DOE Joint Genome Institute (JGI-PGF)"/>
            <person name="Walter F."/>
            <person name="Albersmeier A."/>
            <person name="Kalinowski J."/>
            <person name="Ruckert C."/>
        </authorList>
    </citation>
    <scope>NUCLEOTIDE SEQUENCE</scope>
    <source>
        <strain evidence="1">JCM 4518</strain>
    </source>
</reference>
<dbReference type="Proteomes" id="UP000644020">
    <property type="component" value="Unassembled WGS sequence"/>
</dbReference>
<protein>
    <submittedName>
        <fullName evidence="1">Uncharacterized protein</fullName>
    </submittedName>
</protein>
<gene>
    <name evidence="1" type="ORF">GCM10010305_00810</name>
</gene>
<dbReference type="AlphaFoldDB" id="A0A918SPT1"/>
<organism evidence="1 2">
    <name type="scientific">Streptomyces termitum</name>
    <dbReference type="NCBI Taxonomy" id="67368"/>
    <lineage>
        <taxon>Bacteria</taxon>
        <taxon>Bacillati</taxon>
        <taxon>Actinomycetota</taxon>
        <taxon>Actinomycetes</taxon>
        <taxon>Kitasatosporales</taxon>
        <taxon>Streptomycetaceae</taxon>
        <taxon>Streptomyces</taxon>
    </lineage>
</organism>
<evidence type="ECO:0000313" key="1">
    <source>
        <dbReference type="EMBL" id="GHA63344.1"/>
    </source>
</evidence>
<dbReference type="EMBL" id="BMUL01000001">
    <property type="protein sequence ID" value="GHA63344.1"/>
    <property type="molecule type" value="Genomic_DNA"/>
</dbReference>
<comment type="caution">
    <text evidence="1">The sequence shown here is derived from an EMBL/GenBank/DDBJ whole genome shotgun (WGS) entry which is preliminary data.</text>
</comment>
<accession>A0A918SPT1</accession>
<proteinExistence type="predicted"/>
<reference evidence="1" key="2">
    <citation type="submission" date="2020-09" db="EMBL/GenBank/DDBJ databases">
        <authorList>
            <person name="Sun Q."/>
            <person name="Ohkuma M."/>
        </authorList>
    </citation>
    <scope>NUCLEOTIDE SEQUENCE</scope>
    <source>
        <strain evidence="1">JCM 4518</strain>
    </source>
</reference>